<dbReference type="Gene3D" id="2.40.50.140">
    <property type="entry name" value="Nucleic acid-binding proteins"/>
    <property type="match status" value="1"/>
</dbReference>
<dbReference type="NCBIfam" id="TIGR00621">
    <property type="entry name" value="ssb"/>
    <property type="match status" value="1"/>
</dbReference>
<dbReference type="PIRSF" id="PIRSF002070">
    <property type="entry name" value="SSB"/>
    <property type="match status" value="1"/>
</dbReference>
<keyword evidence="1 2" id="KW-0238">DNA-binding</keyword>
<dbReference type="InterPro" id="IPR012340">
    <property type="entry name" value="NA-bd_OB-fold"/>
</dbReference>
<evidence type="ECO:0000256" key="1">
    <source>
        <dbReference type="ARBA" id="ARBA00023125"/>
    </source>
</evidence>
<comment type="caution">
    <text evidence="2">Lacks conserved residue(s) required for the propagation of feature annotation.</text>
</comment>
<comment type="caution">
    <text evidence="5">The sequence shown here is derived from an EMBL/GenBank/DDBJ whole genome shotgun (WGS) entry which is preliminary data.</text>
</comment>
<dbReference type="PANTHER" id="PTHR10302:SF27">
    <property type="entry name" value="SINGLE-STRANDED DNA-BINDING PROTEIN"/>
    <property type="match status" value="1"/>
</dbReference>
<dbReference type="Proteomes" id="UP000176700">
    <property type="component" value="Unassembled WGS sequence"/>
</dbReference>
<dbReference type="PROSITE" id="PS50935">
    <property type="entry name" value="SSB"/>
    <property type="match status" value="1"/>
</dbReference>
<evidence type="ECO:0000313" key="5">
    <source>
        <dbReference type="EMBL" id="OGZ41360.1"/>
    </source>
</evidence>
<dbReference type="CDD" id="cd04496">
    <property type="entry name" value="SSB_OBF"/>
    <property type="match status" value="1"/>
</dbReference>
<dbReference type="SUPFAM" id="SSF50249">
    <property type="entry name" value="Nucleic acid-binding proteins"/>
    <property type="match status" value="1"/>
</dbReference>
<comment type="subunit">
    <text evidence="2">Homotetramer.</text>
</comment>
<dbReference type="PANTHER" id="PTHR10302">
    <property type="entry name" value="SINGLE-STRANDED DNA-BINDING PROTEIN"/>
    <property type="match status" value="1"/>
</dbReference>
<protein>
    <recommendedName>
        <fullName evidence="2 3">Single-stranded DNA-binding protein</fullName>
        <shortName evidence="2">SSB</shortName>
    </recommendedName>
</protein>
<evidence type="ECO:0000313" key="6">
    <source>
        <dbReference type="Proteomes" id="UP000176700"/>
    </source>
</evidence>
<dbReference type="InterPro" id="IPR011344">
    <property type="entry name" value="ssDNA-bd"/>
</dbReference>
<dbReference type="Pfam" id="PF00436">
    <property type="entry name" value="SSB"/>
    <property type="match status" value="1"/>
</dbReference>
<dbReference type="AlphaFoldDB" id="A0A1G2FUT1"/>
<evidence type="ECO:0000256" key="3">
    <source>
        <dbReference type="PIRNR" id="PIRNR002070"/>
    </source>
</evidence>
<evidence type="ECO:0000256" key="4">
    <source>
        <dbReference type="SAM" id="MobiDB-lite"/>
    </source>
</evidence>
<dbReference type="HAMAP" id="MF_00984">
    <property type="entry name" value="SSB"/>
    <property type="match status" value="1"/>
</dbReference>
<accession>A0A1G2FUT1</accession>
<name>A0A1G2FUT1_9BACT</name>
<dbReference type="GO" id="GO:0003697">
    <property type="term" value="F:single-stranded DNA binding"/>
    <property type="evidence" value="ECO:0007669"/>
    <property type="project" value="UniProtKB-UniRule"/>
</dbReference>
<feature type="region of interest" description="Disordered" evidence="4">
    <location>
        <begin position="103"/>
        <end position="127"/>
    </location>
</feature>
<proteinExistence type="inferred from homology"/>
<dbReference type="GO" id="GO:0009295">
    <property type="term" value="C:nucleoid"/>
    <property type="evidence" value="ECO:0007669"/>
    <property type="project" value="TreeGrafter"/>
</dbReference>
<reference evidence="5 6" key="1">
    <citation type="journal article" date="2016" name="Nat. Commun.">
        <title>Thousands of microbial genomes shed light on interconnected biogeochemical processes in an aquifer system.</title>
        <authorList>
            <person name="Anantharaman K."/>
            <person name="Brown C.T."/>
            <person name="Hug L.A."/>
            <person name="Sharon I."/>
            <person name="Castelle C.J."/>
            <person name="Probst A.J."/>
            <person name="Thomas B.C."/>
            <person name="Singh A."/>
            <person name="Wilkins M.J."/>
            <person name="Karaoz U."/>
            <person name="Brodie E.L."/>
            <person name="Williams K.H."/>
            <person name="Hubbard S.S."/>
            <person name="Banfield J.F."/>
        </authorList>
    </citation>
    <scope>NUCLEOTIDE SEQUENCE [LARGE SCALE GENOMIC DNA]</scope>
</reference>
<evidence type="ECO:0000256" key="2">
    <source>
        <dbReference type="HAMAP-Rule" id="MF_00984"/>
    </source>
</evidence>
<sequence>MNVNKAFIIGNLTRDPELRSLPSGQAVATFGVATNRFWKNQSGERQQQVEYHNIVAFGRLAEIAGQYLNKGKMVFIEGRMQTRSWDAQDGTKKTRTEIIAERMQLGPRSSGDAARPQGTEQPAEDIQTVQYPDEVINPDEIPF</sequence>
<dbReference type="EMBL" id="MHNI01000031">
    <property type="protein sequence ID" value="OGZ41360.1"/>
    <property type="molecule type" value="Genomic_DNA"/>
</dbReference>
<dbReference type="GO" id="GO:0006260">
    <property type="term" value="P:DNA replication"/>
    <property type="evidence" value="ECO:0007669"/>
    <property type="project" value="InterPro"/>
</dbReference>
<organism evidence="5 6">
    <name type="scientific">Candidatus Ryanbacteria bacterium RIFCSPHIGHO2_01_45_13</name>
    <dbReference type="NCBI Taxonomy" id="1802112"/>
    <lineage>
        <taxon>Bacteria</taxon>
        <taxon>Candidatus Ryaniibacteriota</taxon>
    </lineage>
</organism>
<gene>
    <name evidence="5" type="ORF">A2W41_01410</name>
</gene>
<dbReference type="InterPro" id="IPR000424">
    <property type="entry name" value="Primosome_PriB/ssb"/>
</dbReference>